<evidence type="ECO:0000313" key="2">
    <source>
        <dbReference type="EMBL" id="OWA55509.1"/>
    </source>
</evidence>
<dbReference type="EMBL" id="MTYJ01000879">
    <property type="protein sequence ID" value="OWA55509.1"/>
    <property type="molecule type" value="Genomic_DNA"/>
</dbReference>
<dbReference type="OrthoDB" id="9972607at2759"/>
<dbReference type="InterPro" id="IPR014347">
    <property type="entry name" value="Tautomerase/MIF_sf"/>
</dbReference>
<evidence type="ECO:0000259" key="1">
    <source>
        <dbReference type="Pfam" id="PF14832"/>
    </source>
</evidence>
<organism evidence="2 3">
    <name type="scientific">Hypsibius exemplaris</name>
    <name type="common">Freshwater tardigrade</name>
    <dbReference type="NCBI Taxonomy" id="2072580"/>
    <lineage>
        <taxon>Eukaryota</taxon>
        <taxon>Metazoa</taxon>
        <taxon>Ecdysozoa</taxon>
        <taxon>Tardigrada</taxon>
        <taxon>Eutardigrada</taxon>
        <taxon>Parachela</taxon>
        <taxon>Hypsibioidea</taxon>
        <taxon>Hypsibiidae</taxon>
        <taxon>Hypsibius</taxon>
    </lineage>
</organism>
<feature type="non-terminal residue" evidence="2">
    <location>
        <position position="1"/>
    </location>
</feature>
<dbReference type="Gene3D" id="3.30.429.10">
    <property type="entry name" value="Macrophage Migration Inhibitory Factor"/>
    <property type="match status" value="1"/>
</dbReference>
<keyword evidence="3" id="KW-1185">Reference proteome</keyword>
<dbReference type="InterPro" id="IPR028116">
    <property type="entry name" value="Cis-CaaD-like"/>
</dbReference>
<feature type="domain" description="Tautomerase cis-CaaD-like" evidence="1">
    <location>
        <begin position="11"/>
        <end position="94"/>
    </location>
</feature>
<protein>
    <recommendedName>
        <fullName evidence="1">Tautomerase cis-CaaD-like domain-containing protein</fullName>
    </recommendedName>
</protein>
<name>A0A9X6NSX4_HYPEX</name>
<evidence type="ECO:0000313" key="3">
    <source>
        <dbReference type="Proteomes" id="UP000192578"/>
    </source>
</evidence>
<accession>A0A9X6NSX4</accession>
<dbReference type="Pfam" id="PF14832">
    <property type="entry name" value="Tautomerase_3"/>
    <property type="match status" value="1"/>
</dbReference>
<gene>
    <name evidence="2" type="ORF">BV898_19893</name>
</gene>
<dbReference type="AlphaFoldDB" id="A0A9X6NSX4"/>
<comment type="caution">
    <text evidence="2">The sequence shown here is derived from an EMBL/GenBank/DDBJ whole genome shotgun (WGS) entry which is preliminary data.</text>
</comment>
<proteinExistence type="predicted"/>
<reference evidence="3" key="1">
    <citation type="submission" date="2017-01" db="EMBL/GenBank/DDBJ databases">
        <title>Comparative genomics of anhydrobiosis in the tardigrade Hypsibius dujardini.</title>
        <authorList>
            <person name="Yoshida Y."/>
            <person name="Koutsovoulos G."/>
            <person name="Laetsch D."/>
            <person name="Stevens L."/>
            <person name="Kumar S."/>
            <person name="Horikawa D."/>
            <person name="Ishino K."/>
            <person name="Komine S."/>
            <person name="Tomita M."/>
            <person name="Blaxter M."/>
            <person name="Arakawa K."/>
        </authorList>
    </citation>
    <scope>NUCLEOTIDE SEQUENCE [LARGE SCALE GENOMIC DNA]</scope>
    <source>
        <strain evidence="3">Z151</strain>
    </source>
</reference>
<sequence>RTPSQRRKNRTSLTTAFYNRSISLPAFYVVVLFLPVEQGSLFLGGKSTDKFVRIVLQHLARHFLDRKSKRACFDMYERALASFIKTKGSDWEVSPSQS</sequence>
<dbReference type="Proteomes" id="UP000192578">
    <property type="component" value="Unassembled WGS sequence"/>
</dbReference>